<evidence type="ECO:0000313" key="3">
    <source>
        <dbReference type="EMBL" id="KAF4454463.1"/>
    </source>
</evidence>
<feature type="compositionally biased region" description="Basic and acidic residues" evidence="2">
    <location>
        <begin position="20"/>
        <end position="29"/>
    </location>
</feature>
<feature type="compositionally biased region" description="Acidic residues" evidence="2">
    <location>
        <begin position="141"/>
        <end position="151"/>
    </location>
</feature>
<organism evidence="3 4">
    <name type="scientific">Fusarium albosuccineum</name>
    <dbReference type="NCBI Taxonomy" id="1237068"/>
    <lineage>
        <taxon>Eukaryota</taxon>
        <taxon>Fungi</taxon>
        <taxon>Dikarya</taxon>
        <taxon>Ascomycota</taxon>
        <taxon>Pezizomycotina</taxon>
        <taxon>Sordariomycetes</taxon>
        <taxon>Hypocreomycetidae</taxon>
        <taxon>Hypocreales</taxon>
        <taxon>Nectriaceae</taxon>
        <taxon>Fusarium</taxon>
        <taxon>Fusarium decemcellulare species complex</taxon>
    </lineage>
</organism>
<feature type="region of interest" description="Disordered" evidence="2">
    <location>
        <begin position="165"/>
        <end position="191"/>
    </location>
</feature>
<name>A0A8H4KRL8_9HYPO</name>
<dbReference type="Proteomes" id="UP000554235">
    <property type="component" value="Unassembled WGS sequence"/>
</dbReference>
<evidence type="ECO:0000256" key="1">
    <source>
        <dbReference type="SAM" id="Coils"/>
    </source>
</evidence>
<feature type="region of interest" description="Disordered" evidence="2">
    <location>
        <begin position="132"/>
        <end position="151"/>
    </location>
</feature>
<gene>
    <name evidence="3" type="ORF">FALBO_15823</name>
</gene>
<keyword evidence="1" id="KW-0175">Coiled coil</keyword>
<feature type="region of interest" description="Disordered" evidence="2">
    <location>
        <begin position="1"/>
        <end position="29"/>
    </location>
</feature>
<reference evidence="3 4" key="1">
    <citation type="submission" date="2020-01" db="EMBL/GenBank/DDBJ databases">
        <title>Identification and distribution of gene clusters putatively required for synthesis of sphingolipid metabolism inhibitors in phylogenetically diverse species of the filamentous fungus Fusarium.</title>
        <authorList>
            <person name="Kim H.-S."/>
            <person name="Busman M."/>
            <person name="Brown D.W."/>
            <person name="Divon H."/>
            <person name="Uhlig S."/>
            <person name="Proctor R.H."/>
        </authorList>
    </citation>
    <scope>NUCLEOTIDE SEQUENCE [LARGE SCALE GENOMIC DNA]</scope>
    <source>
        <strain evidence="3 4">NRRL 20459</strain>
    </source>
</reference>
<dbReference type="AlphaFoldDB" id="A0A8H4KRL8"/>
<sequence length="211" mass="24777">MKAKKAINPAFSSPLPSETRFQRASDSRKRVTEQYFNHFSSPTREGLQEVRKVVTEAVLLEKTVTILQELRDQRDSEKEQRRQVRSVRSILLREIERLKAEWRENKEQRTPPSPSTDWTALPGTEDTVIFNLEPPRHTKEEEDDDQEKDEEEDVLFIEVTSLHNERATPHWQRSSPPIPSSYELSPRRKGLQRRALHDLNSTLLRSIRSVR</sequence>
<dbReference type="OrthoDB" id="5103739at2759"/>
<dbReference type="EMBL" id="JAADYS010002808">
    <property type="protein sequence ID" value="KAF4454463.1"/>
    <property type="molecule type" value="Genomic_DNA"/>
</dbReference>
<feature type="coiled-coil region" evidence="1">
    <location>
        <begin position="60"/>
        <end position="101"/>
    </location>
</feature>
<comment type="caution">
    <text evidence="3">The sequence shown here is derived from an EMBL/GenBank/DDBJ whole genome shotgun (WGS) entry which is preliminary data.</text>
</comment>
<proteinExistence type="predicted"/>
<feature type="region of interest" description="Disordered" evidence="2">
    <location>
        <begin position="103"/>
        <end position="123"/>
    </location>
</feature>
<protein>
    <submittedName>
        <fullName evidence="3">DNA transposase</fullName>
    </submittedName>
</protein>
<keyword evidence="4" id="KW-1185">Reference proteome</keyword>
<evidence type="ECO:0000313" key="4">
    <source>
        <dbReference type="Proteomes" id="UP000554235"/>
    </source>
</evidence>
<accession>A0A8H4KRL8</accession>
<evidence type="ECO:0000256" key="2">
    <source>
        <dbReference type="SAM" id="MobiDB-lite"/>
    </source>
</evidence>